<sequence>MSPTCRRIDLRTDLLGGIVDHSNAGTIFTCVINGRWSVQSLVRQEVSGSYKARNAPRICIPPD</sequence>
<feature type="non-terminal residue" evidence="1">
    <location>
        <position position="63"/>
    </location>
</feature>
<reference evidence="2" key="2">
    <citation type="submission" date="2015-01" db="EMBL/GenBank/DDBJ databases">
        <title>Evolutionary Origins and Diversification of the Mycorrhizal Mutualists.</title>
        <authorList>
            <consortium name="DOE Joint Genome Institute"/>
            <consortium name="Mycorrhizal Genomics Consortium"/>
            <person name="Kohler A."/>
            <person name="Kuo A."/>
            <person name="Nagy L.G."/>
            <person name="Floudas D."/>
            <person name="Copeland A."/>
            <person name="Barry K.W."/>
            <person name="Cichocki N."/>
            <person name="Veneault-Fourrey C."/>
            <person name="LaButti K."/>
            <person name="Lindquist E.A."/>
            <person name="Lipzen A."/>
            <person name="Lundell T."/>
            <person name="Morin E."/>
            <person name="Murat C."/>
            <person name="Riley R."/>
            <person name="Ohm R."/>
            <person name="Sun H."/>
            <person name="Tunlid A."/>
            <person name="Henrissat B."/>
            <person name="Grigoriev I.V."/>
            <person name="Hibbett D.S."/>
            <person name="Martin F."/>
        </authorList>
    </citation>
    <scope>NUCLEOTIDE SEQUENCE [LARGE SCALE GENOMIC DNA]</scope>
    <source>
        <strain evidence="2">F 1598</strain>
    </source>
</reference>
<dbReference type="AlphaFoldDB" id="A0A0C3G2S0"/>
<protein>
    <submittedName>
        <fullName evidence="1">Uncharacterized protein</fullName>
    </submittedName>
</protein>
<dbReference type="HOGENOM" id="CLU_2967373_0_0_1"/>
<organism evidence="1 2">
    <name type="scientific">Piloderma croceum (strain F 1598)</name>
    <dbReference type="NCBI Taxonomy" id="765440"/>
    <lineage>
        <taxon>Eukaryota</taxon>
        <taxon>Fungi</taxon>
        <taxon>Dikarya</taxon>
        <taxon>Basidiomycota</taxon>
        <taxon>Agaricomycotina</taxon>
        <taxon>Agaricomycetes</taxon>
        <taxon>Agaricomycetidae</taxon>
        <taxon>Atheliales</taxon>
        <taxon>Atheliaceae</taxon>
        <taxon>Piloderma</taxon>
    </lineage>
</organism>
<name>A0A0C3G2S0_PILCF</name>
<accession>A0A0C3G2S0</accession>
<dbReference type="Proteomes" id="UP000054166">
    <property type="component" value="Unassembled WGS sequence"/>
</dbReference>
<evidence type="ECO:0000313" key="1">
    <source>
        <dbReference type="EMBL" id="KIM86129.1"/>
    </source>
</evidence>
<evidence type="ECO:0000313" key="2">
    <source>
        <dbReference type="Proteomes" id="UP000054166"/>
    </source>
</evidence>
<gene>
    <name evidence="1" type="ORF">PILCRDRAFT_816667</name>
</gene>
<dbReference type="InParanoid" id="A0A0C3G2S0"/>
<proteinExistence type="predicted"/>
<dbReference type="EMBL" id="KN832983">
    <property type="protein sequence ID" value="KIM86129.1"/>
    <property type="molecule type" value="Genomic_DNA"/>
</dbReference>
<reference evidence="1 2" key="1">
    <citation type="submission" date="2014-04" db="EMBL/GenBank/DDBJ databases">
        <authorList>
            <consortium name="DOE Joint Genome Institute"/>
            <person name="Kuo A."/>
            <person name="Tarkka M."/>
            <person name="Buscot F."/>
            <person name="Kohler A."/>
            <person name="Nagy L.G."/>
            <person name="Floudas D."/>
            <person name="Copeland A."/>
            <person name="Barry K.W."/>
            <person name="Cichocki N."/>
            <person name="Veneault-Fourrey C."/>
            <person name="LaButti K."/>
            <person name="Lindquist E.A."/>
            <person name="Lipzen A."/>
            <person name="Lundell T."/>
            <person name="Morin E."/>
            <person name="Murat C."/>
            <person name="Sun H."/>
            <person name="Tunlid A."/>
            <person name="Henrissat B."/>
            <person name="Grigoriev I.V."/>
            <person name="Hibbett D.S."/>
            <person name="Martin F."/>
            <person name="Nordberg H.P."/>
            <person name="Cantor M.N."/>
            <person name="Hua S.X."/>
        </authorList>
    </citation>
    <scope>NUCLEOTIDE SEQUENCE [LARGE SCALE GENOMIC DNA]</scope>
    <source>
        <strain evidence="1 2">F 1598</strain>
    </source>
</reference>
<keyword evidence="2" id="KW-1185">Reference proteome</keyword>